<comment type="caution">
    <text evidence="1">The sequence shown here is derived from an EMBL/GenBank/DDBJ whole genome shotgun (WGS) entry which is preliminary data.</text>
</comment>
<sequence length="300" mass="35876">MTIEIDDSGTGEIVGNAFIGIRRIETDIIVFKELPVYLFDKYGKTVNAPSFKAIDVIKQGLEELEYDFHEIIHICQGNIFDKVRIYFRQENIPFKKSKIEGILQIEIEKKYLLHLEEIGFTIDPEYESKFLEDYKVRNKCLKIWVSKDYKNRLKYVKAGFKKGFNKLLEFIQRNFNIELEKILEYHIQDSIFTLERFCEKNNYRRPCFYYFIDNSWEIDNNFQSLSLKENKNHLVGVSIRKKNDNNHYLEDFKIEQNDRNSITAIGKGSSRFARDAELRSCIRICKKLKLRFKKFEENNF</sequence>
<reference evidence="1" key="1">
    <citation type="journal article" date="2015" name="Nature">
        <title>Complex archaea that bridge the gap between prokaryotes and eukaryotes.</title>
        <authorList>
            <person name="Spang A."/>
            <person name="Saw J.H."/>
            <person name="Jorgensen S.L."/>
            <person name="Zaremba-Niedzwiedzka K."/>
            <person name="Martijn J."/>
            <person name="Lind A.E."/>
            <person name="van Eijk R."/>
            <person name="Schleper C."/>
            <person name="Guy L."/>
            <person name="Ettema T.J."/>
        </authorList>
    </citation>
    <scope>NUCLEOTIDE SEQUENCE</scope>
</reference>
<accession>A0A0F9JSK3</accession>
<name>A0A0F9JSK3_9ZZZZ</name>
<organism evidence="1">
    <name type="scientific">marine sediment metagenome</name>
    <dbReference type="NCBI Taxonomy" id="412755"/>
    <lineage>
        <taxon>unclassified sequences</taxon>
        <taxon>metagenomes</taxon>
        <taxon>ecological metagenomes</taxon>
    </lineage>
</organism>
<dbReference type="AlphaFoldDB" id="A0A0F9JSK3"/>
<dbReference type="EMBL" id="LAZR01015511">
    <property type="protein sequence ID" value="KKM10325.1"/>
    <property type="molecule type" value="Genomic_DNA"/>
</dbReference>
<gene>
    <name evidence="1" type="ORF">LCGC14_1722000</name>
</gene>
<evidence type="ECO:0000313" key="1">
    <source>
        <dbReference type="EMBL" id="KKM10325.1"/>
    </source>
</evidence>
<proteinExistence type="predicted"/>
<protein>
    <submittedName>
        <fullName evidence="1">Uncharacterized protein</fullName>
    </submittedName>
</protein>